<dbReference type="InterPro" id="IPR008962">
    <property type="entry name" value="PapD-like_sf"/>
</dbReference>
<evidence type="ECO:0000256" key="4">
    <source>
        <dbReference type="ARBA" id="ARBA00022989"/>
    </source>
</evidence>
<reference evidence="9" key="1">
    <citation type="submission" date="2019-12" db="UniProtKB">
        <authorList>
            <consortium name="WormBaseParasite"/>
        </authorList>
    </citation>
    <scope>IDENTIFICATION</scope>
</reference>
<dbReference type="SUPFAM" id="SSF49354">
    <property type="entry name" value="PapD-like"/>
    <property type="match status" value="1"/>
</dbReference>
<keyword evidence="3" id="KW-0812">Transmembrane</keyword>
<evidence type="ECO:0000313" key="8">
    <source>
        <dbReference type="Proteomes" id="UP000046395"/>
    </source>
</evidence>
<keyword evidence="6" id="KW-0206">Cytoskeleton</keyword>
<comment type="subcellular location">
    <subcellularLocation>
        <location evidence="1">Membrane</location>
        <topology evidence="1">Single-pass type IV membrane protein</topology>
    </subcellularLocation>
</comment>
<keyword evidence="6" id="KW-0963">Cytoplasm</keyword>
<keyword evidence="5" id="KW-0472">Membrane</keyword>
<proteinExistence type="inferred from homology"/>
<dbReference type="InterPro" id="IPR016763">
    <property type="entry name" value="VAP"/>
</dbReference>
<dbReference type="GO" id="GO:0005789">
    <property type="term" value="C:endoplasmic reticulum membrane"/>
    <property type="evidence" value="ECO:0007669"/>
    <property type="project" value="InterPro"/>
</dbReference>
<dbReference type="PROSITE" id="PS50202">
    <property type="entry name" value="MSP"/>
    <property type="match status" value="1"/>
</dbReference>
<accession>A0A5S6QXM5</accession>
<keyword evidence="8" id="KW-1185">Reference proteome</keyword>
<evidence type="ECO:0000256" key="2">
    <source>
        <dbReference type="ARBA" id="ARBA00008932"/>
    </source>
</evidence>
<evidence type="ECO:0000313" key="9">
    <source>
        <dbReference type="WBParaSite" id="TMUE_3000011864.1"/>
    </source>
</evidence>
<comment type="similarity">
    <text evidence="2">Belongs to the VAMP-associated protein (VAP) (TC 9.B.17) family.</text>
</comment>
<dbReference type="Pfam" id="PF00635">
    <property type="entry name" value="Motile_Sperm"/>
    <property type="match status" value="1"/>
</dbReference>
<evidence type="ECO:0000256" key="5">
    <source>
        <dbReference type="ARBA" id="ARBA00023136"/>
    </source>
</evidence>
<protein>
    <recommendedName>
        <fullName evidence="6">Major sperm protein</fullName>
    </recommendedName>
</protein>
<dbReference type="AlphaFoldDB" id="A0A5S6QXM5"/>
<evidence type="ECO:0000259" key="7">
    <source>
        <dbReference type="PROSITE" id="PS50202"/>
    </source>
</evidence>
<dbReference type="GO" id="GO:0090158">
    <property type="term" value="P:endoplasmic reticulum membrane organization"/>
    <property type="evidence" value="ECO:0007669"/>
    <property type="project" value="TreeGrafter"/>
</dbReference>
<feature type="domain" description="MSP" evidence="7">
    <location>
        <begin position="13"/>
        <end position="130"/>
    </location>
</feature>
<dbReference type="STRING" id="70415.A0A5S6QXM5"/>
<dbReference type="GO" id="GO:0061817">
    <property type="term" value="P:endoplasmic reticulum-plasma membrane tethering"/>
    <property type="evidence" value="ECO:0007669"/>
    <property type="project" value="TreeGrafter"/>
</dbReference>
<dbReference type="PANTHER" id="PTHR10809:SF6">
    <property type="entry name" value="AT11025P-RELATED"/>
    <property type="match status" value="1"/>
</dbReference>
<sequence length="130" mass="14653">MTTSWSPVAAPAALVNQPNSDITLEAPFTDWTTVEVQLTNPNSQKVAYIVKITRPNDYVVVPSKGFLEPNDTKPIRISRKPNVLPRDEDRFTVVYLCIDNEAPRVDMAWFSMGIEKRIVISIKHRVAATQ</sequence>
<dbReference type="WBParaSite" id="TMUE_3000011864.1">
    <property type="protein sequence ID" value="TMUE_3000011864.1"/>
    <property type="gene ID" value="WBGene00292257"/>
</dbReference>
<dbReference type="PANTHER" id="PTHR10809">
    <property type="entry name" value="VESICLE-ASSOCIATED MEMBRANE PROTEIN-ASSOCIATED PROTEIN"/>
    <property type="match status" value="1"/>
</dbReference>
<dbReference type="Gene3D" id="2.60.40.10">
    <property type="entry name" value="Immunoglobulins"/>
    <property type="match status" value="1"/>
</dbReference>
<dbReference type="GO" id="GO:0005886">
    <property type="term" value="C:plasma membrane"/>
    <property type="evidence" value="ECO:0007669"/>
    <property type="project" value="TreeGrafter"/>
</dbReference>
<evidence type="ECO:0000256" key="1">
    <source>
        <dbReference type="ARBA" id="ARBA00004211"/>
    </source>
</evidence>
<dbReference type="InterPro" id="IPR013783">
    <property type="entry name" value="Ig-like_fold"/>
</dbReference>
<dbReference type="InterPro" id="IPR000535">
    <property type="entry name" value="MSP_dom"/>
</dbReference>
<comment type="function">
    <text evidence="6">Central component in molecular interactions underlying sperm crawling. Forms an extensive filament system that extends from sperm villipoda, along the leading edge of the pseudopod.</text>
</comment>
<keyword evidence="4" id="KW-1133">Transmembrane helix</keyword>
<organism evidence="8 9">
    <name type="scientific">Trichuris muris</name>
    <name type="common">Mouse whipworm</name>
    <dbReference type="NCBI Taxonomy" id="70415"/>
    <lineage>
        <taxon>Eukaryota</taxon>
        <taxon>Metazoa</taxon>
        <taxon>Ecdysozoa</taxon>
        <taxon>Nematoda</taxon>
        <taxon>Enoplea</taxon>
        <taxon>Dorylaimia</taxon>
        <taxon>Trichinellida</taxon>
        <taxon>Trichuridae</taxon>
        <taxon>Trichuris</taxon>
    </lineage>
</organism>
<dbReference type="Proteomes" id="UP000046395">
    <property type="component" value="Unassembled WGS sequence"/>
</dbReference>
<evidence type="ECO:0000256" key="6">
    <source>
        <dbReference type="RuleBase" id="RU003425"/>
    </source>
</evidence>
<name>A0A5S6QXM5_TRIMR</name>
<evidence type="ECO:0000256" key="3">
    <source>
        <dbReference type="ARBA" id="ARBA00022692"/>
    </source>
</evidence>